<name>A0A7D5DA16_9PSED</name>
<dbReference type="PROSITE" id="PS50005">
    <property type="entry name" value="TPR"/>
    <property type="match status" value="1"/>
</dbReference>
<accession>A0A7D5DA16</accession>
<feature type="modified residue" description="4-aspartylphosphate" evidence="1">
    <location>
        <position position="58"/>
    </location>
</feature>
<dbReference type="SUPFAM" id="SSF48452">
    <property type="entry name" value="TPR-like"/>
    <property type="match status" value="2"/>
</dbReference>
<dbReference type="InterPro" id="IPR011006">
    <property type="entry name" value="CheY-like_superfamily"/>
</dbReference>
<keyword evidence="5" id="KW-1185">Reference proteome</keyword>
<dbReference type="InterPro" id="IPR001789">
    <property type="entry name" value="Sig_transdc_resp-reg_receiver"/>
</dbReference>
<keyword evidence="1" id="KW-0597">Phosphoprotein</keyword>
<dbReference type="SMART" id="SM00028">
    <property type="entry name" value="TPR"/>
    <property type="match status" value="3"/>
</dbReference>
<dbReference type="SUPFAM" id="SSF52172">
    <property type="entry name" value="CheY-like"/>
    <property type="match status" value="1"/>
</dbReference>
<reference evidence="4 5" key="1">
    <citation type="submission" date="2020-06" db="EMBL/GenBank/DDBJ databases">
        <title>Pseudomonas eucalypticola sp. nov., an endophyte of Eucalyptus dunnii leaves with biocontrol ability of eucalyptus leaf blight.</title>
        <authorList>
            <person name="Liu Y."/>
            <person name="Song Z."/>
            <person name="Zeng H."/>
            <person name="Lu M."/>
            <person name="Wang X."/>
            <person name="Lian X."/>
            <person name="Zhang Q."/>
        </authorList>
    </citation>
    <scope>NUCLEOTIDE SEQUENCE [LARGE SCALE GENOMIC DNA]</scope>
    <source>
        <strain evidence="4 5">NP-1</strain>
    </source>
</reference>
<dbReference type="Pfam" id="PF13432">
    <property type="entry name" value="TPR_16"/>
    <property type="match status" value="1"/>
</dbReference>
<dbReference type="GO" id="GO:0000160">
    <property type="term" value="P:phosphorelay signal transduction system"/>
    <property type="evidence" value="ECO:0007669"/>
    <property type="project" value="InterPro"/>
</dbReference>
<feature type="repeat" description="TPR" evidence="2">
    <location>
        <begin position="444"/>
        <end position="477"/>
    </location>
</feature>
<sequence length="534" mass="59345">MLAYNQKSFLIVDDFSDFRSSVRSMLRELGVKDVDTADTGEQALKACAQKRYDFVLHDFNLGDGKKNGQQVLEDLMLDKLLSHESVFIMVTAENSQAMVMSALEWEPDAYLTKPFNRAGLAQRLEKLVQRKTLLKPILQALDKGQPMEVLAACTRLTQEDARYAPLCHRYKAEALRDLNQHEPLEAFLKTILADRPTPWAFGALGNLLFKRKKLTEAQDVYERALKTFLMLPALYDGLADVLVARNEVKRAQQVLEDAVKLSPLAVRRQSLLGKLAMENQDFDSASRAFRQAVSQGQYSRFKNPETNLGFAQALISKGGDAGLDARSRVELNQTLTDVAKDNGDDQGIQVRTRLIKATSLQRSNPEEAAKLAEEAVTRLQSMDQFLSADAALSVAAQLQNLGQDEAGVGVLKSCAEIYGDDPQVMQNIAKQTDDPAILGSNKIAIDYNQQGVRAYREGRFVEAQQLFRQALALQPKNISIALNLAQGLLHAKGVPITGAGLEECRACLRTVGHMPESDVRFERYQKLRNRAFGA</sequence>
<organism evidence="4 5">
    <name type="scientific">Pseudomonas eucalypticola</name>
    <dbReference type="NCBI Taxonomy" id="2599595"/>
    <lineage>
        <taxon>Bacteria</taxon>
        <taxon>Pseudomonadati</taxon>
        <taxon>Pseudomonadota</taxon>
        <taxon>Gammaproteobacteria</taxon>
        <taxon>Pseudomonadales</taxon>
        <taxon>Pseudomonadaceae</taxon>
        <taxon>Pseudomonas</taxon>
    </lineage>
</organism>
<dbReference type="SMART" id="SM00448">
    <property type="entry name" value="REC"/>
    <property type="match status" value="1"/>
</dbReference>
<dbReference type="Gene3D" id="3.40.50.2300">
    <property type="match status" value="1"/>
</dbReference>
<dbReference type="RefSeq" id="WP_176571872.1">
    <property type="nucleotide sequence ID" value="NZ_CP056030.1"/>
</dbReference>
<dbReference type="KEGG" id="pez:HWQ56_23045"/>
<proteinExistence type="predicted"/>
<keyword evidence="2" id="KW-0802">TPR repeat</keyword>
<evidence type="ECO:0000313" key="5">
    <source>
        <dbReference type="Proteomes" id="UP000509568"/>
    </source>
</evidence>
<dbReference type="PANTHER" id="PTHR43228:SF1">
    <property type="entry name" value="TWO-COMPONENT RESPONSE REGULATOR ARR22"/>
    <property type="match status" value="1"/>
</dbReference>
<dbReference type="EMBL" id="CP056030">
    <property type="protein sequence ID" value="QKZ06498.1"/>
    <property type="molecule type" value="Genomic_DNA"/>
</dbReference>
<dbReference type="PROSITE" id="PS50110">
    <property type="entry name" value="RESPONSE_REGULATORY"/>
    <property type="match status" value="1"/>
</dbReference>
<dbReference type="Gene3D" id="1.25.40.10">
    <property type="entry name" value="Tetratricopeptide repeat domain"/>
    <property type="match status" value="2"/>
</dbReference>
<dbReference type="CDD" id="cd17589">
    <property type="entry name" value="REC_TPR"/>
    <property type="match status" value="1"/>
</dbReference>
<dbReference type="PANTHER" id="PTHR43228">
    <property type="entry name" value="TWO-COMPONENT RESPONSE REGULATOR"/>
    <property type="match status" value="1"/>
</dbReference>
<dbReference type="InterPro" id="IPR019734">
    <property type="entry name" value="TPR_rpt"/>
</dbReference>
<dbReference type="Proteomes" id="UP000509568">
    <property type="component" value="Chromosome"/>
</dbReference>
<dbReference type="InterPro" id="IPR011990">
    <property type="entry name" value="TPR-like_helical_dom_sf"/>
</dbReference>
<evidence type="ECO:0000259" key="3">
    <source>
        <dbReference type="PROSITE" id="PS50110"/>
    </source>
</evidence>
<evidence type="ECO:0000256" key="1">
    <source>
        <dbReference type="PROSITE-ProRule" id="PRU00169"/>
    </source>
</evidence>
<gene>
    <name evidence="4" type="ORF">HWQ56_23045</name>
</gene>
<feature type="domain" description="Response regulatory" evidence="3">
    <location>
        <begin position="8"/>
        <end position="128"/>
    </location>
</feature>
<evidence type="ECO:0000256" key="2">
    <source>
        <dbReference type="PROSITE-ProRule" id="PRU00339"/>
    </source>
</evidence>
<protein>
    <submittedName>
        <fullName evidence="4">Response regulator</fullName>
    </submittedName>
</protein>
<dbReference type="Pfam" id="PF00072">
    <property type="entry name" value="Response_reg"/>
    <property type="match status" value="1"/>
</dbReference>
<evidence type="ECO:0000313" key="4">
    <source>
        <dbReference type="EMBL" id="QKZ06498.1"/>
    </source>
</evidence>
<dbReference type="AlphaFoldDB" id="A0A7D5DA16"/>
<dbReference type="InterPro" id="IPR052048">
    <property type="entry name" value="ST_Response_Regulator"/>
</dbReference>